<dbReference type="EMBL" id="CP130954">
    <property type="protein sequence ID" value="WLF51187.1"/>
    <property type="molecule type" value="Genomic_DNA"/>
</dbReference>
<keyword evidence="3" id="KW-1185">Reference proteome</keyword>
<evidence type="ECO:0008006" key="5">
    <source>
        <dbReference type="Google" id="ProtNLM"/>
    </source>
</evidence>
<dbReference type="Proteomes" id="UP001231166">
    <property type="component" value="Plasmid pRho-VOC14-C342"/>
</dbReference>
<evidence type="ECO:0000313" key="2">
    <source>
        <dbReference type="EMBL" id="WLF51187.1"/>
    </source>
</evidence>
<geneLocation type="plasmid" evidence="2 4">
    <name>pRho-VOC14-C342</name>
</geneLocation>
<dbReference type="AlphaFoldDB" id="A0AAX3YST1"/>
<dbReference type="Proteomes" id="UP001066327">
    <property type="component" value="Unassembled WGS sequence"/>
</dbReference>
<name>A0AAX3YST1_RHOOP</name>
<evidence type="ECO:0000313" key="4">
    <source>
        <dbReference type="Proteomes" id="UP001231166"/>
    </source>
</evidence>
<protein>
    <recommendedName>
        <fullName evidence="5">IrrE N-terminal-like domain-containing protein</fullName>
    </recommendedName>
</protein>
<reference evidence="2" key="2">
    <citation type="submission" date="2023-07" db="EMBL/GenBank/DDBJ databases">
        <title>Genomic analysis of Rhodococcus opacus VOC-14 with glycol ethers degradation activity.</title>
        <authorList>
            <person name="Narkevich D.A."/>
            <person name="Hlushen A.M."/>
            <person name="Akhremchuk A.E."/>
            <person name="Sikolenko M.A."/>
            <person name="Valentovich L.N."/>
        </authorList>
    </citation>
    <scope>NUCLEOTIDE SEQUENCE</scope>
    <source>
        <strain evidence="2">VOC-14</strain>
        <plasmid evidence="2">pRho-VOC14-C342</plasmid>
    </source>
</reference>
<sequence length="159" mass="17770">MPEPWDSHQFVEQVARARGRRIHLSAVPAEVMDDKTCGLWVNADSEDYLLYSEDSPAWHADLVICHELSHMLFEHDLEVTTGQQPAPARQPTDVDGLAAFLPDLDPDAVRSVLGRSGFTARREFEAEYLATLILDRATSSGNDSRQTRMLSTFLGADTR</sequence>
<dbReference type="EMBL" id="JAPWIS010000034">
    <property type="protein sequence ID" value="MCZ4589654.1"/>
    <property type="molecule type" value="Genomic_DNA"/>
</dbReference>
<evidence type="ECO:0000313" key="3">
    <source>
        <dbReference type="Proteomes" id="UP001066327"/>
    </source>
</evidence>
<organism evidence="2 4">
    <name type="scientific">Rhodococcus opacus</name>
    <name type="common">Nocardia opaca</name>
    <dbReference type="NCBI Taxonomy" id="37919"/>
    <lineage>
        <taxon>Bacteria</taxon>
        <taxon>Bacillati</taxon>
        <taxon>Actinomycetota</taxon>
        <taxon>Actinomycetes</taxon>
        <taxon>Mycobacteriales</taxon>
        <taxon>Nocardiaceae</taxon>
        <taxon>Rhodococcus</taxon>
    </lineage>
</organism>
<evidence type="ECO:0000313" key="1">
    <source>
        <dbReference type="EMBL" id="MCZ4589654.1"/>
    </source>
</evidence>
<gene>
    <name evidence="1" type="ORF">O4328_39480</name>
    <name evidence="2" type="ORF">Q5707_38140</name>
</gene>
<dbReference type="RefSeq" id="WP_269592616.1">
    <property type="nucleotide sequence ID" value="NZ_CP130954.1"/>
</dbReference>
<keyword evidence="2" id="KW-0614">Plasmid</keyword>
<proteinExistence type="predicted"/>
<accession>A0AAX3YST1</accession>
<reference evidence="1" key="1">
    <citation type="submission" date="2022-12" db="EMBL/GenBank/DDBJ databases">
        <authorList>
            <person name="Krivoruchko A.V."/>
            <person name="Elkin A."/>
        </authorList>
    </citation>
    <scope>NUCLEOTIDE SEQUENCE</scope>
    <source>
        <strain evidence="1">IEGM 249</strain>
    </source>
</reference>